<dbReference type="InterPro" id="IPR002048">
    <property type="entry name" value="EF_hand_dom"/>
</dbReference>
<keyword evidence="5" id="KW-0560">Oxidoreductase</keyword>
<evidence type="ECO:0000259" key="4">
    <source>
        <dbReference type="PROSITE" id="PS50222"/>
    </source>
</evidence>
<dbReference type="PROSITE" id="PS50222">
    <property type="entry name" value="EF_HAND_2"/>
    <property type="match status" value="3"/>
</dbReference>
<keyword evidence="2" id="KW-0677">Repeat</keyword>
<keyword evidence="1" id="KW-0479">Metal-binding</keyword>
<evidence type="ECO:0000313" key="5">
    <source>
        <dbReference type="EMBL" id="MBA4630333.1"/>
    </source>
</evidence>
<dbReference type="Pfam" id="PF13499">
    <property type="entry name" value="EF-hand_7"/>
    <property type="match status" value="1"/>
</dbReference>
<dbReference type="SMART" id="SM00054">
    <property type="entry name" value="EFh"/>
    <property type="match status" value="3"/>
</dbReference>
<evidence type="ECO:0000256" key="1">
    <source>
        <dbReference type="ARBA" id="ARBA00022723"/>
    </source>
</evidence>
<dbReference type="InterPro" id="IPR011992">
    <property type="entry name" value="EF-hand-dom_pair"/>
</dbReference>
<protein>
    <submittedName>
        <fullName evidence="5">2-alkenal reductase (NAD(P)(+))</fullName>
        <ecNumber evidence="5">1.3.1.74</ecNumber>
    </submittedName>
</protein>
<reference evidence="5" key="1">
    <citation type="journal article" date="2013" name="J. Plant Res.">
        <title>Effect of fungi and light on seed germination of three Opuntia species from semiarid lands of central Mexico.</title>
        <authorList>
            <person name="Delgado-Sanchez P."/>
            <person name="Jimenez-Bremont J.F."/>
            <person name="Guerrero-Gonzalez Mde L."/>
            <person name="Flores J."/>
        </authorList>
    </citation>
    <scope>NUCLEOTIDE SEQUENCE</scope>
    <source>
        <tissue evidence="5">Cladode</tissue>
    </source>
</reference>
<dbReference type="Pfam" id="PF00036">
    <property type="entry name" value="EF-hand_1"/>
    <property type="match status" value="1"/>
</dbReference>
<reference evidence="5" key="2">
    <citation type="submission" date="2020-07" db="EMBL/GenBank/DDBJ databases">
        <authorList>
            <person name="Vera ALvarez R."/>
            <person name="Arias-Moreno D.M."/>
            <person name="Jimenez-Jacinto V."/>
            <person name="Jimenez-Bremont J.F."/>
            <person name="Swaminathan K."/>
            <person name="Moose S.P."/>
            <person name="Guerrero-Gonzalez M.L."/>
            <person name="Marino-Ramirez L."/>
            <person name="Landsman D."/>
            <person name="Rodriguez-Kessler M."/>
            <person name="Delgado-Sanchez P."/>
        </authorList>
    </citation>
    <scope>NUCLEOTIDE SEQUENCE</scope>
    <source>
        <tissue evidence="5">Cladode</tissue>
    </source>
</reference>
<dbReference type="GO" id="GO:0005509">
    <property type="term" value="F:calcium ion binding"/>
    <property type="evidence" value="ECO:0007669"/>
    <property type="project" value="InterPro"/>
</dbReference>
<organism evidence="5">
    <name type="scientific">Opuntia streptacantha</name>
    <name type="common">Prickly pear cactus</name>
    <name type="synonym">Opuntia cardona</name>
    <dbReference type="NCBI Taxonomy" id="393608"/>
    <lineage>
        <taxon>Eukaryota</taxon>
        <taxon>Viridiplantae</taxon>
        <taxon>Streptophyta</taxon>
        <taxon>Embryophyta</taxon>
        <taxon>Tracheophyta</taxon>
        <taxon>Spermatophyta</taxon>
        <taxon>Magnoliopsida</taxon>
        <taxon>eudicotyledons</taxon>
        <taxon>Gunneridae</taxon>
        <taxon>Pentapetalae</taxon>
        <taxon>Caryophyllales</taxon>
        <taxon>Cactineae</taxon>
        <taxon>Cactaceae</taxon>
        <taxon>Opuntioideae</taxon>
        <taxon>Opuntia</taxon>
    </lineage>
</organism>
<proteinExistence type="predicted"/>
<evidence type="ECO:0000256" key="3">
    <source>
        <dbReference type="ARBA" id="ARBA00022837"/>
    </source>
</evidence>
<accession>A0A7C8Z058</accession>
<feature type="domain" description="EF-hand" evidence="4">
    <location>
        <begin position="38"/>
        <end position="73"/>
    </location>
</feature>
<feature type="domain" description="EF-hand" evidence="4">
    <location>
        <begin position="77"/>
        <end position="106"/>
    </location>
</feature>
<dbReference type="EC" id="1.3.1.74" evidence="5"/>
<dbReference type="AlphaFoldDB" id="A0A7C8Z058"/>
<keyword evidence="3" id="KW-0106">Calcium</keyword>
<dbReference type="CDD" id="cd00051">
    <property type="entry name" value="EFh"/>
    <property type="match status" value="2"/>
</dbReference>
<dbReference type="InterPro" id="IPR039647">
    <property type="entry name" value="EF_hand_pair_protein_CML-like"/>
</dbReference>
<evidence type="ECO:0000256" key="2">
    <source>
        <dbReference type="ARBA" id="ARBA00022737"/>
    </source>
</evidence>
<feature type="domain" description="EF-hand" evidence="4">
    <location>
        <begin position="107"/>
        <end position="142"/>
    </location>
</feature>
<dbReference type="PANTHER" id="PTHR10891">
    <property type="entry name" value="EF-HAND CALCIUM-BINDING DOMAIN CONTAINING PROTEIN"/>
    <property type="match status" value="1"/>
</dbReference>
<dbReference type="PROSITE" id="PS00018">
    <property type="entry name" value="EF_HAND_1"/>
    <property type="match status" value="2"/>
</dbReference>
<dbReference type="PRINTS" id="PR00450">
    <property type="entry name" value="RECOVERIN"/>
</dbReference>
<dbReference type="InterPro" id="IPR018247">
    <property type="entry name" value="EF_Hand_1_Ca_BS"/>
</dbReference>
<sequence length="186" mass="21418">MANVRFLDFQYSLSKRKTLRLFSFSNKQYSSILPTFHPNPDEMRRVFDKFDENKDGRISQGEYKAILQALGQPVNMVREIFKVADTNKDGYIDFKEFMALHNNGGGVRAMDIRNAFRAFDLDEDGKISAEELMEIFKVADTNKDGYIDFKEFMALHNNGGGVRAMDIRNAFRAFDLDGMVRSVLRS</sequence>
<dbReference type="Gene3D" id="1.10.238.10">
    <property type="entry name" value="EF-hand"/>
    <property type="match status" value="3"/>
</dbReference>
<dbReference type="GO" id="GO:0032440">
    <property type="term" value="F:2-alkenal reductase [NAD(P)H] activity"/>
    <property type="evidence" value="ECO:0007669"/>
    <property type="project" value="UniProtKB-EC"/>
</dbReference>
<dbReference type="EMBL" id="GISG01073470">
    <property type="protein sequence ID" value="MBA4630333.1"/>
    <property type="molecule type" value="Transcribed_RNA"/>
</dbReference>
<dbReference type="SUPFAM" id="SSF47473">
    <property type="entry name" value="EF-hand"/>
    <property type="match status" value="1"/>
</dbReference>
<name>A0A7C8Z058_OPUST</name>